<comment type="caution">
    <text evidence="3">The sequence shown here is derived from an EMBL/GenBank/DDBJ whole genome shotgun (WGS) entry which is preliminary data.</text>
</comment>
<dbReference type="InterPro" id="IPR011250">
    <property type="entry name" value="OMP/PagP_B-barrel"/>
</dbReference>
<organism evidence="3 4">
    <name type="scientific">Autumnicola edwardsiae</name>
    <dbReference type="NCBI Taxonomy" id="3075594"/>
    <lineage>
        <taxon>Bacteria</taxon>
        <taxon>Pseudomonadati</taxon>
        <taxon>Bacteroidota</taxon>
        <taxon>Flavobacteriia</taxon>
        <taxon>Flavobacteriales</taxon>
        <taxon>Flavobacteriaceae</taxon>
        <taxon>Autumnicola</taxon>
    </lineage>
</organism>
<dbReference type="EMBL" id="JAVRHP010000012">
    <property type="protein sequence ID" value="MDT0649259.1"/>
    <property type="molecule type" value="Genomic_DNA"/>
</dbReference>
<feature type="region of interest" description="Disordered" evidence="1">
    <location>
        <begin position="119"/>
        <end position="226"/>
    </location>
</feature>
<feature type="compositionally biased region" description="Polar residues" evidence="1">
    <location>
        <begin position="156"/>
        <end position="166"/>
    </location>
</feature>
<keyword evidence="2" id="KW-0472">Membrane</keyword>
<evidence type="ECO:0000313" key="3">
    <source>
        <dbReference type="EMBL" id="MDT0649259.1"/>
    </source>
</evidence>
<feature type="compositionally biased region" description="Basic and acidic residues" evidence="1">
    <location>
        <begin position="200"/>
        <end position="226"/>
    </location>
</feature>
<evidence type="ECO:0000313" key="4">
    <source>
        <dbReference type="Proteomes" id="UP001248819"/>
    </source>
</evidence>
<feature type="compositionally biased region" description="Polar residues" evidence="1">
    <location>
        <begin position="119"/>
        <end position="141"/>
    </location>
</feature>
<dbReference type="RefSeq" id="WP_311483424.1">
    <property type="nucleotide sequence ID" value="NZ_JAVRHP010000012.1"/>
</dbReference>
<feature type="compositionally biased region" description="Basic and acidic residues" evidence="1">
    <location>
        <begin position="167"/>
        <end position="179"/>
    </location>
</feature>
<gene>
    <name evidence="3" type="ORF">RM529_03840</name>
</gene>
<evidence type="ECO:0000256" key="2">
    <source>
        <dbReference type="SAM" id="Phobius"/>
    </source>
</evidence>
<name>A0ABU3CSC7_9FLAO</name>
<dbReference type="Proteomes" id="UP001248819">
    <property type="component" value="Unassembled WGS sequence"/>
</dbReference>
<keyword evidence="2" id="KW-0812">Transmembrane</keyword>
<keyword evidence="2" id="KW-1133">Transmembrane helix</keyword>
<sequence>MKERKNIDRLYQEKFKDFEASPKEEVWKNIAARLEEKQRKRPLVIPLWYKVGGIAAAFAVILGLACFLNFAPGTVPETQFILEDEGFYRPEIKIEISENNATFENASELLNNLISGSTGRSSNSGLVDNSGNAEGNSTNPSENKEKAPTEEYKADNWQNKALAQNTSDKEEASSEENRNSEAISNQNEASEVAESQIATKNDKNSEENEFQKENSEEIAKNEPEEAIIEEKNALTELAEEKRNPTTEIAETEKSKIRLSTYAAPIFYDNMGSGNAISPNFSNNNTNSQVTLAYGVNVAYTLSDKLKIRTGVSKVNLSYDIEQISYTTTTFAQNIASIDYRNNSNVVEISDAPTIAMPNSDLSYNEFSSINSGSAPGEINQQYGFIEVPVEIEYALIDKKFDLNLIGGGSSFFLDNNSVSLISNNQRTELGEANNINNVSFSANIGMGMGYEIVPDFEINLEPIFKYQLNTFKDTQNVQPFFFGIYSGFSFKF</sequence>
<accession>A0ABU3CSC7</accession>
<evidence type="ECO:0008006" key="5">
    <source>
        <dbReference type="Google" id="ProtNLM"/>
    </source>
</evidence>
<evidence type="ECO:0000256" key="1">
    <source>
        <dbReference type="SAM" id="MobiDB-lite"/>
    </source>
</evidence>
<reference evidence="3 4" key="1">
    <citation type="submission" date="2023-09" db="EMBL/GenBank/DDBJ databases">
        <authorList>
            <person name="Rey-Velasco X."/>
        </authorList>
    </citation>
    <scope>NUCLEOTIDE SEQUENCE [LARGE SCALE GENOMIC DNA]</scope>
    <source>
        <strain evidence="3 4">F297</strain>
    </source>
</reference>
<keyword evidence="4" id="KW-1185">Reference proteome</keyword>
<proteinExistence type="predicted"/>
<feature type="transmembrane region" description="Helical" evidence="2">
    <location>
        <begin position="47"/>
        <end position="71"/>
    </location>
</feature>
<protein>
    <recommendedName>
        <fullName evidence="5">Outer membrane protein beta-barrel domain-containing protein</fullName>
    </recommendedName>
</protein>
<dbReference type="SUPFAM" id="SSF56925">
    <property type="entry name" value="OMPA-like"/>
    <property type="match status" value="1"/>
</dbReference>
<feature type="compositionally biased region" description="Basic and acidic residues" evidence="1">
    <location>
        <begin position="142"/>
        <end position="154"/>
    </location>
</feature>